<name>A0ABR3M2U2_9TELE</name>
<gene>
    <name evidence="4" type="ORF">QQF64_009128</name>
</gene>
<dbReference type="InterPro" id="IPR007110">
    <property type="entry name" value="Ig-like_dom"/>
</dbReference>
<keyword evidence="5" id="KW-1185">Reference proteome</keyword>
<evidence type="ECO:0000256" key="2">
    <source>
        <dbReference type="SAM" id="SignalP"/>
    </source>
</evidence>
<keyword evidence="2" id="KW-0732">Signal</keyword>
<dbReference type="InterPro" id="IPR013106">
    <property type="entry name" value="Ig_V-set"/>
</dbReference>
<feature type="chain" id="PRO_5045673722" description="Ig-like domain-containing protein" evidence="2">
    <location>
        <begin position="16"/>
        <end position="214"/>
    </location>
</feature>
<dbReference type="PANTHER" id="PTHR46484">
    <property type="entry name" value="SI:CH211-171H4.5-RELATED"/>
    <property type="match status" value="1"/>
</dbReference>
<dbReference type="PANTHER" id="PTHR46484:SF3">
    <property type="entry name" value="MYELIN-ASSOCIATED GLYCOPROTEIN-LIKE"/>
    <property type="match status" value="1"/>
</dbReference>
<evidence type="ECO:0000256" key="1">
    <source>
        <dbReference type="SAM" id="MobiDB-lite"/>
    </source>
</evidence>
<dbReference type="Gene3D" id="2.60.40.10">
    <property type="entry name" value="Immunoglobulins"/>
    <property type="match status" value="2"/>
</dbReference>
<dbReference type="PROSITE" id="PS50835">
    <property type="entry name" value="IG_LIKE"/>
    <property type="match status" value="1"/>
</dbReference>
<dbReference type="Pfam" id="PF07686">
    <property type="entry name" value="V-set"/>
    <property type="match status" value="1"/>
</dbReference>
<dbReference type="SUPFAM" id="SSF48726">
    <property type="entry name" value="Immunoglobulin"/>
    <property type="match status" value="2"/>
</dbReference>
<proteinExistence type="predicted"/>
<dbReference type="InterPro" id="IPR036179">
    <property type="entry name" value="Ig-like_dom_sf"/>
</dbReference>
<protein>
    <recommendedName>
        <fullName evidence="3">Ig-like domain-containing protein</fullName>
    </recommendedName>
</protein>
<feature type="signal peptide" evidence="2">
    <location>
        <begin position="1"/>
        <end position="15"/>
    </location>
</feature>
<feature type="domain" description="Ig-like" evidence="3">
    <location>
        <begin position="144"/>
        <end position="214"/>
    </location>
</feature>
<dbReference type="InterPro" id="IPR013783">
    <property type="entry name" value="Ig-like_fold"/>
</dbReference>
<dbReference type="EMBL" id="JAYMGO010000016">
    <property type="protein sequence ID" value="KAL1258551.1"/>
    <property type="molecule type" value="Genomic_DNA"/>
</dbReference>
<evidence type="ECO:0000259" key="3">
    <source>
        <dbReference type="PROSITE" id="PS50835"/>
    </source>
</evidence>
<sequence length="214" mass="23333">MALDALIWIFTFMSACVFETSPAVSLSVPRQVSALEGSCLVIPCSFSPNRGSETTVLRFSRTPTSYFMMLRRNTVFSSQSSDAVHPDFRERTALAGNFSAGDCSVSISNIRRDDQNTYEMQIREQGQKSWPAGSKVNISVTGSPEPPELTDPGPVKEGQRVVLNCSARISCPSDRPRLLWRWERGDQEVSASSASDSAGVSLSVFAADEPLLSV</sequence>
<evidence type="ECO:0000313" key="5">
    <source>
        <dbReference type="Proteomes" id="UP001558613"/>
    </source>
</evidence>
<dbReference type="Proteomes" id="UP001558613">
    <property type="component" value="Unassembled WGS sequence"/>
</dbReference>
<comment type="caution">
    <text evidence="4">The sequence shown here is derived from an EMBL/GenBank/DDBJ whole genome shotgun (WGS) entry which is preliminary data.</text>
</comment>
<organism evidence="4 5">
    <name type="scientific">Cirrhinus molitorella</name>
    <name type="common">mud carp</name>
    <dbReference type="NCBI Taxonomy" id="172907"/>
    <lineage>
        <taxon>Eukaryota</taxon>
        <taxon>Metazoa</taxon>
        <taxon>Chordata</taxon>
        <taxon>Craniata</taxon>
        <taxon>Vertebrata</taxon>
        <taxon>Euteleostomi</taxon>
        <taxon>Actinopterygii</taxon>
        <taxon>Neopterygii</taxon>
        <taxon>Teleostei</taxon>
        <taxon>Ostariophysi</taxon>
        <taxon>Cypriniformes</taxon>
        <taxon>Cyprinidae</taxon>
        <taxon>Labeoninae</taxon>
        <taxon>Labeonini</taxon>
        <taxon>Cirrhinus</taxon>
    </lineage>
</organism>
<reference evidence="4 5" key="1">
    <citation type="submission" date="2023-09" db="EMBL/GenBank/DDBJ databases">
        <authorList>
            <person name="Wang M."/>
        </authorList>
    </citation>
    <scope>NUCLEOTIDE SEQUENCE [LARGE SCALE GENOMIC DNA]</scope>
    <source>
        <strain evidence="4">GT-2023</strain>
        <tissue evidence="4">Liver</tissue>
    </source>
</reference>
<feature type="region of interest" description="Disordered" evidence="1">
    <location>
        <begin position="129"/>
        <end position="156"/>
    </location>
</feature>
<evidence type="ECO:0000313" key="4">
    <source>
        <dbReference type="EMBL" id="KAL1258551.1"/>
    </source>
</evidence>
<accession>A0ABR3M2U2</accession>